<proteinExistence type="predicted"/>
<accession>A0A067K6B6</accession>
<protein>
    <submittedName>
        <fullName evidence="2">Uncharacterized protein</fullName>
    </submittedName>
</protein>
<dbReference type="AlphaFoldDB" id="A0A067K6B6"/>
<feature type="compositionally biased region" description="Polar residues" evidence="1">
    <location>
        <begin position="9"/>
        <end position="33"/>
    </location>
</feature>
<dbReference type="EMBL" id="KK914608">
    <property type="protein sequence ID" value="KDP31667.1"/>
    <property type="molecule type" value="Genomic_DNA"/>
</dbReference>
<name>A0A067K6B6_JATCU</name>
<keyword evidence="3" id="KW-1185">Reference proteome</keyword>
<sequence>MFNPPPSLISGSPASRNSSLYYMSPSRPATQYGQPWKKSVCPEKELQLMATPEHVLTLSSASNPGKK</sequence>
<feature type="region of interest" description="Disordered" evidence="1">
    <location>
        <begin position="1"/>
        <end position="36"/>
    </location>
</feature>
<organism evidence="2 3">
    <name type="scientific">Jatropha curcas</name>
    <name type="common">Barbados nut</name>
    <dbReference type="NCBI Taxonomy" id="180498"/>
    <lineage>
        <taxon>Eukaryota</taxon>
        <taxon>Viridiplantae</taxon>
        <taxon>Streptophyta</taxon>
        <taxon>Embryophyta</taxon>
        <taxon>Tracheophyta</taxon>
        <taxon>Spermatophyta</taxon>
        <taxon>Magnoliopsida</taxon>
        <taxon>eudicotyledons</taxon>
        <taxon>Gunneridae</taxon>
        <taxon>Pentapetalae</taxon>
        <taxon>rosids</taxon>
        <taxon>fabids</taxon>
        <taxon>Malpighiales</taxon>
        <taxon>Euphorbiaceae</taxon>
        <taxon>Crotonoideae</taxon>
        <taxon>Jatropheae</taxon>
        <taxon>Jatropha</taxon>
    </lineage>
</organism>
<evidence type="ECO:0000313" key="2">
    <source>
        <dbReference type="EMBL" id="KDP31667.1"/>
    </source>
</evidence>
<evidence type="ECO:0000256" key="1">
    <source>
        <dbReference type="SAM" id="MobiDB-lite"/>
    </source>
</evidence>
<reference evidence="2 3" key="1">
    <citation type="journal article" date="2014" name="PLoS ONE">
        <title>Global Analysis of Gene Expression Profiles in Physic Nut (Jatropha curcas L.) Seedlings Exposed to Salt Stress.</title>
        <authorList>
            <person name="Zhang L."/>
            <person name="Zhang C."/>
            <person name="Wu P."/>
            <person name="Chen Y."/>
            <person name="Li M."/>
            <person name="Jiang H."/>
            <person name="Wu G."/>
        </authorList>
    </citation>
    <scope>NUCLEOTIDE SEQUENCE [LARGE SCALE GENOMIC DNA]</scope>
    <source>
        <strain evidence="3">cv. GZQX0401</strain>
        <tissue evidence="2">Young leaves</tissue>
    </source>
</reference>
<gene>
    <name evidence="2" type="ORF">JCGZ_15223</name>
</gene>
<dbReference type="Proteomes" id="UP000027138">
    <property type="component" value="Unassembled WGS sequence"/>
</dbReference>
<evidence type="ECO:0000313" key="3">
    <source>
        <dbReference type="Proteomes" id="UP000027138"/>
    </source>
</evidence>